<name>A0A8E2EX37_9PEZI</name>
<reference evidence="2 3" key="1">
    <citation type="journal article" date="2016" name="Nat. Commun.">
        <title>Ectomycorrhizal ecology is imprinted in the genome of the dominant symbiotic fungus Cenococcum geophilum.</title>
        <authorList>
            <consortium name="DOE Joint Genome Institute"/>
            <person name="Peter M."/>
            <person name="Kohler A."/>
            <person name="Ohm R.A."/>
            <person name="Kuo A."/>
            <person name="Krutzmann J."/>
            <person name="Morin E."/>
            <person name="Arend M."/>
            <person name="Barry K.W."/>
            <person name="Binder M."/>
            <person name="Choi C."/>
            <person name="Clum A."/>
            <person name="Copeland A."/>
            <person name="Grisel N."/>
            <person name="Haridas S."/>
            <person name="Kipfer T."/>
            <person name="LaButti K."/>
            <person name="Lindquist E."/>
            <person name="Lipzen A."/>
            <person name="Maire R."/>
            <person name="Meier B."/>
            <person name="Mihaltcheva S."/>
            <person name="Molinier V."/>
            <person name="Murat C."/>
            <person name="Poggeler S."/>
            <person name="Quandt C.A."/>
            <person name="Sperisen C."/>
            <person name="Tritt A."/>
            <person name="Tisserant E."/>
            <person name="Crous P.W."/>
            <person name="Henrissat B."/>
            <person name="Nehls U."/>
            <person name="Egli S."/>
            <person name="Spatafora J.W."/>
            <person name="Grigoriev I.V."/>
            <person name="Martin F.M."/>
        </authorList>
    </citation>
    <scope>NUCLEOTIDE SEQUENCE [LARGE SCALE GENOMIC DNA]</scope>
    <source>
        <strain evidence="2 3">CBS 207.34</strain>
    </source>
</reference>
<sequence length="190" mass="21058">MRMIPVKSSLALSRVSVPCRARHLRDDHTVACVSPEKNSSLTMLARRKLRYSQWAISFSYAGALIFLSLNYDFANAFICQGNLQEIFGRVIYKAFVENLHCVAEDQADWFDWLFRIRLNIHCTGTAMCAFPSGNKSSAGKSFKPGHYELISSTTLSKPVQGLRPHPSLCDFITSAGPSISNGLSDGLSSF</sequence>
<evidence type="ECO:0000256" key="1">
    <source>
        <dbReference type="SAM" id="Phobius"/>
    </source>
</evidence>
<keyword evidence="3" id="KW-1185">Reference proteome</keyword>
<organism evidence="2 3">
    <name type="scientific">Glonium stellatum</name>
    <dbReference type="NCBI Taxonomy" id="574774"/>
    <lineage>
        <taxon>Eukaryota</taxon>
        <taxon>Fungi</taxon>
        <taxon>Dikarya</taxon>
        <taxon>Ascomycota</taxon>
        <taxon>Pezizomycotina</taxon>
        <taxon>Dothideomycetes</taxon>
        <taxon>Pleosporomycetidae</taxon>
        <taxon>Gloniales</taxon>
        <taxon>Gloniaceae</taxon>
        <taxon>Glonium</taxon>
    </lineage>
</organism>
<keyword evidence="1" id="KW-0812">Transmembrane</keyword>
<proteinExistence type="predicted"/>
<feature type="transmembrane region" description="Helical" evidence="1">
    <location>
        <begin position="51"/>
        <end position="71"/>
    </location>
</feature>
<dbReference type="Proteomes" id="UP000250140">
    <property type="component" value="Unassembled WGS sequence"/>
</dbReference>
<accession>A0A8E2EX37</accession>
<evidence type="ECO:0000313" key="2">
    <source>
        <dbReference type="EMBL" id="OCL06490.1"/>
    </source>
</evidence>
<keyword evidence="1" id="KW-1133">Transmembrane helix</keyword>
<dbReference type="AlphaFoldDB" id="A0A8E2EX37"/>
<evidence type="ECO:0000313" key="3">
    <source>
        <dbReference type="Proteomes" id="UP000250140"/>
    </source>
</evidence>
<keyword evidence="1" id="KW-0472">Membrane</keyword>
<dbReference type="EMBL" id="KV750056">
    <property type="protein sequence ID" value="OCL06490.1"/>
    <property type="molecule type" value="Genomic_DNA"/>
</dbReference>
<gene>
    <name evidence="2" type="ORF">AOQ84DRAFT_75743</name>
</gene>
<protein>
    <submittedName>
        <fullName evidence="2">Uncharacterized protein</fullName>
    </submittedName>
</protein>